<evidence type="ECO:0000313" key="2">
    <source>
        <dbReference type="Proteomes" id="UP000479357"/>
    </source>
</evidence>
<dbReference type="Proteomes" id="UP000479357">
    <property type="component" value="Segment"/>
</dbReference>
<dbReference type="RefSeq" id="YP_009855762.1">
    <property type="nucleotide sequence ID" value="NC_048847.1"/>
</dbReference>
<proteinExistence type="predicted"/>
<dbReference type="EMBL" id="MN877442">
    <property type="protein sequence ID" value="QHZ59838.1"/>
    <property type="molecule type" value="Genomic_DNA"/>
</dbReference>
<protein>
    <submittedName>
        <fullName evidence="1">Uncharacterized protein</fullName>
    </submittedName>
</protein>
<dbReference type="KEGG" id="vg:55626502"/>
<dbReference type="GeneID" id="55626502"/>
<keyword evidence="2" id="KW-1185">Reference proteome</keyword>
<reference evidence="1 2" key="1">
    <citation type="submission" date="2019-12" db="EMBL/GenBank/DDBJ databases">
        <title>Alteromonas phage V22 represents a new genus of marine bacteriophages that requires a novel tail fiber chaperone for host recognition.</title>
        <authorList>
            <person name="Gonzalez-Serrano R."/>
            <person name="Dunne M."/>
            <person name="Rosselli R."/>
            <person name="Martin-Cuadrado A.-B."/>
            <person name="Grosboillot V."/>
            <person name="Zinsli L."/>
            <person name="Roda-Garcia J.J."/>
            <person name="Loessner M.J."/>
            <person name="Rodriguez-Valera F."/>
        </authorList>
    </citation>
    <scope>NUCLEOTIDE SEQUENCE [LARGE SCALE GENOMIC DNA]</scope>
</reference>
<name>A0A6C0R0X2_9CAUD</name>
<accession>A0A6C0R0X2</accession>
<organism evidence="1 2">
    <name type="scientific">Alteromonas phage vB_AmeM_PT11-V22</name>
    <dbReference type="NCBI Taxonomy" id="2704031"/>
    <lineage>
        <taxon>Viruses</taxon>
        <taxon>Duplodnaviria</taxon>
        <taxon>Heunggongvirae</taxon>
        <taxon>Uroviricota</taxon>
        <taxon>Caudoviricetes</taxon>
        <taxon>Myoalterovirus</taxon>
        <taxon>Myoalterovirus PT11V22</taxon>
    </lineage>
</organism>
<evidence type="ECO:0000313" key="1">
    <source>
        <dbReference type="EMBL" id="QHZ59838.1"/>
    </source>
</evidence>
<sequence>MSKYFGFVDGKPYDFEFKKHGNWDHWKKFFLGEHFICYVIKDKHKAGWTVMVTDVEDCLQTATKVEGFVSRHACVDYALQVHPKTRDLYNEQRRDAILFRKLEGESL</sequence>